<keyword evidence="3" id="KW-1185">Reference proteome</keyword>
<evidence type="ECO:0008006" key="4">
    <source>
        <dbReference type="Google" id="ProtNLM"/>
    </source>
</evidence>
<feature type="chain" id="PRO_5002891252" description="Secreted protein" evidence="1">
    <location>
        <begin position="29"/>
        <end position="88"/>
    </location>
</feature>
<sequence>MAAGSSSVSSLLWFRLHVLQFFTREVEQWVEIVWLGRSKAVYHSRSGVGIGGDGMPHNIGGSKIVCPHCVCCKAPATPTACCECCELL</sequence>
<reference evidence="3" key="1">
    <citation type="journal article" date="2010" name="Nat. Biotechnol.">
        <title>Draft genome sequence of the oilseed species Ricinus communis.</title>
        <authorList>
            <person name="Chan A.P."/>
            <person name="Crabtree J."/>
            <person name="Zhao Q."/>
            <person name="Lorenzi H."/>
            <person name="Orvis J."/>
            <person name="Puiu D."/>
            <person name="Melake-Berhan A."/>
            <person name="Jones K.M."/>
            <person name="Redman J."/>
            <person name="Chen G."/>
            <person name="Cahoon E.B."/>
            <person name="Gedil M."/>
            <person name="Stanke M."/>
            <person name="Haas B.J."/>
            <person name="Wortman J.R."/>
            <person name="Fraser-Liggett C.M."/>
            <person name="Ravel J."/>
            <person name="Rabinowicz P.D."/>
        </authorList>
    </citation>
    <scope>NUCLEOTIDE SEQUENCE [LARGE SCALE GENOMIC DNA]</scope>
    <source>
        <strain evidence="3">cv. Hale</strain>
    </source>
</reference>
<evidence type="ECO:0000313" key="2">
    <source>
        <dbReference type="EMBL" id="EEF46350.1"/>
    </source>
</evidence>
<dbReference type="InParanoid" id="B9RQB1"/>
<accession>B9RQB1</accession>
<gene>
    <name evidence="2" type="ORF">RCOM_1487290</name>
</gene>
<protein>
    <recommendedName>
        <fullName evidence="4">Secreted protein</fullName>
    </recommendedName>
</protein>
<name>B9RQB1_RICCO</name>
<dbReference type="EMBL" id="EQ973801">
    <property type="protein sequence ID" value="EEF46350.1"/>
    <property type="molecule type" value="Genomic_DNA"/>
</dbReference>
<feature type="signal peptide" evidence="1">
    <location>
        <begin position="1"/>
        <end position="28"/>
    </location>
</feature>
<keyword evidence="1" id="KW-0732">Signal</keyword>
<dbReference type="Proteomes" id="UP000008311">
    <property type="component" value="Unassembled WGS sequence"/>
</dbReference>
<proteinExistence type="predicted"/>
<dbReference type="AlphaFoldDB" id="B9RQB1"/>
<evidence type="ECO:0000256" key="1">
    <source>
        <dbReference type="SAM" id="SignalP"/>
    </source>
</evidence>
<organism evidence="2 3">
    <name type="scientific">Ricinus communis</name>
    <name type="common">Castor bean</name>
    <dbReference type="NCBI Taxonomy" id="3988"/>
    <lineage>
        <taxon>Eukaryota</taxon>
        <taxon>Viridiplantae</taxon>
        <taxon>Streptophyta</taxon>
        <taxon>Embryophyta</taxon>
        <taxon>Tracheophyta</taxon>
        <taxon>Spermatophyta</taxon>
        <taxon>Magnoliopsida</taxon>
        <taxon>eudicotyledons</taxon>
        <taxon>Gunneridae</taxon>
        <taxon>Pentapetalae</taxon>
        <taxon>rosids</taxon>
        <taxon>fabids</taxon>
        <taxon>Malpighiales</taxon>
        <taxon>Euphorbiaceae</taxon>
        <taxon>Acalyphoideae</taxon>
        <taxon>Acalypheae</taxon>
        <taxon>Ricinus</taxon>
    </lineage>
</organism>
<evidence type="ECO:0000313" key="3">
    <source>
        <dbReference type="Proteomes" id="UP000008311"/>
    </source>
</evidence>